<organism evidence="1 2">
    <name type="scientific">Cylicostephanus goldi</name>
    <name type="common">Nematode worm</name>
    <dbReference type="NCBI Taxonomy" id="71465"/>
    <lineage>
        <taxon>Eukaryota</taxon>
        <taxon>Metazoa</taxon>
        <taxon>Ecdysozoa</taxon>
        <taxon>Nematoda</taxon>
        <taxon>Chromadorea</taxon>
        <taxon>Rhabditida</taxon>
        <taxon>Rhabditina</taxon>
        <taxon>Rhabditomorpha</taxon>
        <taxon>Strongyloidea</taxon>
        <taxon>Strongylidae</taxon>
        <taxon>Cylicostephanus</taxon>
    </lineage>
</organism>
<proteinExistence type="predicted"/>
<evidence type="ECO:0000313" key="2">
    <source>
        <dbReference type="Proteomes" id="UP000271889"/>
    </source>
</evidence>
<dbReference type="Proteomes" id="UP000271889">
    <property type="component" value="Unassembled WGS sequence"/>
</dbReference>
<protein>
    <submittedName>
        <fullName evidence="1">Uncharacterized protein</fullName>
    </submittedName>
</protein>
<reference evidence="1 2" key="1">
    <citation type="submission" date="2018-11" db="EMBL/GenBank/DDBJ databases">
        <authorList>
            <consortium name="Pathogen Informatics"/>
        </authorList>
    </citation>
    <scope>NUCLEOTIDE SEQUENCE [LARGE SCALE GENOMIC DNA]</scope>
</reference>
<keyword evidence="2" id="KW-1185">Reference proteome</keyword>
<evidence type="ECO:0000313" key="1">
    <source>
        <dbReference type="EMBL" id="VDN32772.1"/>
    </source>
</evidence>
<dbReference type="AlphaFoldDB" id="A0A3P7QM01"/>
<dbReference type="EMBL" id="UYRV01121393">
    <property type="protein sequence ID" value="VDN32772.1"/>
    <property type="molecule type" value="Genomic_DNA"/>
</dbReference>
<dbReference type="OrthoDB" id="6359008at2759"/>
<gene>
    <name evidence="1" type="ORF">CGOC_LOCUS12201</name>
</gene>
<sequence>MLVLVYNLTITIPFRAPFVVLPPSLRINALNTIIVSPVKIDSENADIHLSVLGYKDKKSSIIFTQKLKAKRAGEFYFFEC</sequence>
<name>A0A3P7QM01_CYLGO</name>
<accession>A0A3P7QM01</accession>